<reference evidence="2" key="1">
    <citation type="submission" date="2019-03" db="EMBL/GenBank/DDBJ databases">
        <authorList>
            <person name="Hao L."/>
        </authorList>
    </citation>
    <scope>NUCLEOTIDE SEQUENCE</scope>
</reference>
<dbReference type="Pfam" id="PF20332">
    <property type="entry name" value="DUF6627"/>
    <property type="match status" value="1"/>
</dbReference>
<feature type="transmembrane region" description="Helical" evidence="1">
    <location>
        <begin position="104"/>
        <end position="124"/>
    </location>
</feature>
<gene>
    <name evidence="2" type="ORF">SCFA_530007</name>
</gene>
<dbReference type="EMBL" id="CAADRM010000118">
    <property type="protein sequence ID" value="VFU16300.1"/>
    <property type="molecule type" value="Genomic_DNA"/>
</dbReference>
<protein>
    <recommendedName>
        <fullName evidence="3">PA2779 family protein</fullName>
    </recommendedName>
</protein>
<dbReference type="InterPro" id="IPR046735">
    <property type="entry name" value="PA2779-like"/>
</dbReference>
<keyword evidence="1" id="KW-0472">Membrane</keyword>
<evidence type="ECO:0008006" key="3">
    <source>
        <dbReference type="Google" id="ProtNLM"/>
    </source>
</evidence>
<proteinExistence type="predicted"/>
<dbReference type="NCBIfam" id="NF033919">
    <property type="entry name" value="PA2779_fam"/>
    <property type="match status" value="1"/>
</dbReference>
<evidence type="ECO:0000313" key="2">
    <source>
        <dbReference type="EMBL" id="VFU16300.1"/>
    </source>
</evidence>
<evidence type="ECO:0000256" key="1">
    <source>
        <dbReference type="SAM" id="Phobius"/>
    </source>
</evidence>
<accession>A0A485M920</accession>
<keyword evidence="1" id="KW-1133">Transmembrane helix</keyword>
<dbReference type="AlphaFoldDB" id="A0A485M920"/>
<keyword evidence="1" id="KW-0812">Transmembrane</keyword>
<sequence>MTSFMRNRVLVLTVTTYMIGFLVSPAWAAMIPSKGLSGNAGDAMIQQDVEKIQLALENKLVQEKLRAYGLSTDEVRAKLSEMTPSQIHLLAQASDGVLAGGDGLGAVIGVLIVIILIIVILKLLGKDIVITLNGEAADSASRHLLA</sequence>
<name>A0A485M920_9ZZZZ</name>
<organism evidence="2">
    <name type="scientific">anaerobic digester metagenome</name>
    <dbReference type="NCBI Taxonomy" id="1263854"/>
    <lineage>
        <taxon>unclassified sequences</taxon>
        <taxon>metagenomes</taxon>
        <taxon>ecological metagenomes</taxon>
    </lineage>
</organism>